<accession>A0AAE3SKY5</accession>
<dbReference type="InterPro" id="IPR012677">
    <property type="entry name" value="Nucleotide-bd_a/b_plait_sf"/>
</dbReference>
<evidence type="ECO:0000256" key="5">
    <source>
        <dbReference type="ARBA" id="ARBA00022840"/>
    </source>
</evidence>
<dbReference type="InterPro" id="IPR011545">
    <property type="entry name" value="DEAD/DEAH_box_helicase_dom"/>
</dbReference>
<feature type="domain" description="Helicase ATP-binding" evidence="9">
    <location>
        <begin position="34"/>
        <end position="205"/>
    </location>
</feature>
<evidence type="ECO:0000256" key="1">
    <source>
        <dbReference type="ARBA" id="ARBA00012552"/>
    </source>
</evidence>
<dbReference type="CDD" id="cd18787">
    <property type="entry name" value="SF2_C_DEAD"/>
    <property type="match status" value="1"/>
</dbReference>
<feature type="short sequence motif" description="Q motif" evidence="6">
    <location>
        <begin position="2"/>
        <end position="30"/>
    </location>
</feature>
<dbReference type="RefSeq" id="WP_301199377.1">
    <property type="nucleotide sequence ID" value="NZ_JAPDPI010000018.1"/>
</dbReference>
<name>A0AAE3SKY5_9BACT</name>
<dbReference type="EMBL" id="JAPDPI010000018">
    <property type="protein sequence ID" value="MCW3806005.1"/>
    <property type="molecule type" value="Genomic_DNA"/>
</dbReference>
<dbReference type="InterPro" id="IPR001650">
    <property type="entry name" value="Helicase_C-like"/>
</dbReference>
<keyword evidence="5 7" id="KW-0067">ATP-binding</keyword>
<dbReference type="CDD" id="cd12252">
    <property type="entry name" value="RRM_DbpA"/>
    <property type="match status" value="1"/>
</dbReference>
<dbReference type="Pfam" id="PF00270">
    <property type="entry name" value="DEAD"/>
    <property type="match status" value="1"/>
</dbReference>
<comment type="caution">
    <text evidence="12">The sequence shown here is derived from an EMBL/GenBank/DDBJ whole genome shotgun (WGS) entry which is preliminary data.</text>
</comment>
<dbReference type="Pfam" id="PF00271">
    <property type="entry name" value="Helicase_C"/>
    <property type="match status" value="1"/>
</dbReference>
<sequence length="557" mass="62777">MITFEETGLSPEVLKAINELGYVNPTPIQERTIPELKDGTNDVVALAQTGTGKTAAFGLPIIESVECKNKKVQVLVLCPTRELALQITKDLVAYSKYIQGLYVTAVYGGADIGKQIRELKKGSQIVVGTPGRVNDLCKRGVLQLGGLRYLVLDEADEMLNMGFKDELDSIISNTPDDRQSLLFSATMPKEIENMSNRYLTNPVEIKVGKQNAGAVTVDHIYYMVHARDRYLALKRIADINPDIFGIVFCRTRHETKEVAEKLIGDGYNADALHGDLSQAQRDQVMHRFRSRHLQILVATDVAARGIDVNDLSHVINYNLPDDIEAYTHRSGRTGRAGKTGTSVAIIHTKENSKIREIERISGIKFKREMIPSGDEICTRQLFHLVDRVEKVDINHEQIEGFVPQIIEKLSDFDREELIKRFVSVEFNRFIAYYEGAKDLNVYKKDLDKDKSSGRRGNGKYSRLYINVGKAHGMTAQRLMGIVNENTDRNKVSFGKIEILRNFSFFEVDESGYKPVISALKGVNFEGEKLHVEVATAKPPKRKQRGKFDNKRDGRRSR</sequence>
<dbReference type="GO" id="GO:0033592">
    <property type="term" value="F:RNA strand annealing activity"/>
    <property type="evidence" value="ECO:0007669"/>
    <property type="project" value="TreeGrafter"/>
</dbReference>
<evidence type="ECO:0000256" key="6">
    <source>
        <dbReference type="PROSITE-ProRule" id="PRU00552"/>
    </source>
</evidence>
<evidence type="ECO:0000259" key="9">
    <source>
        <dbReference type="PROSITE" id="PS51192"/>
    </source>
</evidence>
<proteinExistence type="inferred from homology"/>
<evidence type="ECO:0000256" key="8">
    <source>
        <dbReference type="SAM" id="MobiDB-lite"/>
    </source>
</evidence>
<dbReference type="GO" id="GO:0005524">
    <property type="term" value="F:ATP binding"/>
    <property type="evidence" value="ECO:0007669"/>
    <property type="project" value="UniProtKB-KW"/>
</dbReference>
<dbReference type="InterPro" id="IPR000629">
    <property type="entry name" value="RNA-helicase_DEAD-box_CS"/>
</dbReference>
<evidence type="ECO:0000256" key="3">
    <source>
        <dbReference type="ARBA" id="ARBA00022801"/>
    </source>
</evidence>
<keyword evidence="4 7" id="KW-0347">Helicase</keyword>
<keyword evidence="3 7" id="KW-0378">Hydrolase</keyword>
<comment type="similarity">
    <text evidence="7">Belongs to the DEAD box helicase family.</text>
</comment>
<dbReference type="GO" id="GO:0003724">
    <property type="term" value="F:RNA helicase activity"/>
    <property type="evidence" value="ECO:0007669"/>
    <property type="project" value="UniProtKB-EC"/>
</dbReference>
<dbReference type="PROSITE" id="PS51192">
    <property type="entry name" value="HELICASE_ATP_BIND_1"/>
    <property type="match status" value="1"/>
</dbReference>
<dbReference type="Gene3D" id="3.40.50.300">
    <property type="entry name" value="P-loop containing nucleotide triphosphate hydrolases"/>
    <property type="match status" value="2"/>
</dbReference>
<evidence type="ECO:0000313" key="13">
    <source>
        <dbReference type="Proteomes" id="UP001207408"/>
    </source>
</evidence>
<dbReference type="InterPro" id="IPR027417">
    <property type="entry name" value="P-loop_NTPase"/>
</dbReference>
<dbReference type="InterPro" id="IPR044742">
    <property type="entry name" value="DEAD/DEAH_RhlB"/>
</dbReference>
<dbReference type="SMART" id="SM00487">
    <property type="entry name" value="DEXDc"/>
    <property type="match status" value="1"/>
</dbReference>
<dbReference type="GO" id="GO:0009409">
    <property type="term" value="P:response to cold"/>
    <property type="evidence" value="ECO:0007669"/>
    <property type="project" value="TreeGrafter"/>
</dbReference>
<feature type="domain" description="Helicase C-terminal" evidence="10">
    <location>
        <begin position="216"/>
        <end position="377"/>
    </location>
</feature>
<dbReference type="InterPro" id="IPR014001">
    <property type="entry name" value="Helicase_ATP-bd"/>
</dbReference>
<dbReference type="PANTHER" id="PTHR47963">
    <property type="entry name" value="DEAD-BOX ATP-DEPENDENT RNA HELICASE 47, MITOCHONDRIAL"/>
    <property type="match status" value="1"/>
</dbReference>
<dbReference type="GO" id="GO:0005829">
    <property type="term" value="C:cytosol"/>
    <property type="evidence" value="ECO:0007669"/>
    <property type="project" value="TreeGrafter"/>
</dbReference>
<dbReference type="Gene3D" id="3.30.70.330">
    <property type="match status" value="1"/>
</dbReference>
<dbReference type="InterPro" id="IPR014014">
    <property type="entry name" value="RNA_helicase_DEAD_Q_motif"/>
</dbReference>
<reference evidence="12" key="1">
    <citation type="submission" date="2022-10" db="EMBL/GenBank/DDBJ databases">
        <authorList>
            <person name="Yu W.X."/>
        </authorList>
    </citation>
    <scope>NUCLEOTIDE SEQUENCE</scope>
    <source>
        <strain evidence="12">D04</strain>
    </source>
</reference>
<keyword evidence="2 7" id="KW-0547">Nucleotide-binding</keyword>
<dbReference type="Proteomes" id="UP001207408">
    <property type="component" value="Unassembled WGS sequence"/>
</dbReference>
<dbReference type="PROSITE" id="PS00039">
    <property type="entry name" value="DEAD_ATP_HELICASE"/>
    <property type="match status" value="1"/>
</dbReference>
<evidence type="ECO:0000313" key="12">
    <source>
        <dbReference type="EMBL" id="MCW3806005.1"/>
    </source>
</evidence>
<dbReference type="GO" id="GO:0005840">
    <property type="term" value="C:ribosome"/>
    <property type="evidence" value="ECO:0007669"/>
    <property type="project" value="TreeGrafter"/>
</dbReference>
<dbReference type="InterPro" id="IPR005580">
    <property type="entry name" value="DbpA/CsdA_RNA-bd_dom"/>
</dbReference>
<dbReference type="Pfam" id="PF03880">
    <property type="entry name" value="DbpA"/>
    <property type="match status" value="1"/>
</dbReference>
<dbReference type="AlphaFoldDB" id="A0AAE3SKY5"/>
<keyword evidence="13" id="KW-1185">Reference proteome</keyword>
<dbReference type="InterPro" id="IPR050547">
    <property type="entry name" value="DEAD_box_RNA_helicases"/>
</dbReference>
<dbReference type="CDD" id="cd00268">
    <property type="entry name" value="DEADc"/>
    <property type="match status" value="1"/>
</dbReference>
<protein>
    <recommendedName>
        <fullName evidence="1">RNA helicase</fullName>
        <ecNumber evidence="1">3.6.4.13</ecNumber>
    </recommendedName>
</protein>
<evidence type="ECO:0000256" key="2">
    <source>
        <dbReference type="ARBA" id="ARBA00022741"/>
    </source>
</evidence>
<evidence type="ECO:0000256" key="7">
    <source>
        <dbReference type="RuleBase" id="RU000492"/>
    </source>
</evidence>
<dbReference type="EC" id="3.6.4.13" evidence="1"/>
<dbReference type="GO" id="GO:0016787">
    <property type="term" value="F:hydrolase activity"/>
    <property type="evidence" value="ECO:0007669"/>
    <property type="project" value="UniProtKB-KW"/>
</dbReference>
<organism evidence="12 13">
    <name type="scientific">Plebeiibacterium marinum</name>
    <dbReference type="NCBI Taxonomy" id="2992111"/>
    <lineage>
        <taxon>Bacteria</taxon>
        <taxon>Pseudomonadati</taxon>
        <taxon>Bacteroidota</taxon>
        <taxon>Bacteroidia</taxon>
        <taxon>Marinilabiliales</taxon>
        <taxon>Marinilabiliaceae</taxon>
        <taxon>Plebeiibacterium</taxon>
    </lineage>
</organism>
<dbReference type="PROSITE" id="PS51195">
    <property type="entry name" value="Q_MOTIF"/>
    <property type="match status" value="1"/>
</dbReference>
<feature type="region of interest" description="Disordered" evidence="8">
    <location>
        <begin position="533"/>
        <end position="557"/>
    </location>
</feature>
<evidence type="ECO:0000259" key="11">
    <source>
        <dbReference type="PROSITE" id="PS51195"/>
    </source>
</evidence>
<dbReference type="SMART" id="SM00490">
    <property type="entry name" value="HELICc"/>
    <property type="match status" value="1"/>
</dbReference>
<dbReference type="PANTHER" id="PTHR47963:SF8">
    <property type="entry name" value="ATP-DEPENDENT RNA HELICASE DEAD"/>
    <property type="match status" value="1"/>
</dbReference>
<dbReference type="SUPFAM" id="SSF52540">
    <property type="entry name" value="P-loop containing nucleoside triphosphate hydrolases"/>
    <property type="match status" value="1"/>
</dbReference>
<evidence type="ECO:0000259" key="10">
    <source>
        <dbReference type="PROSITE" id="PS51194"/>
    </source>
</evidence>
<evidence type="ECO:0000256" key="4">
    <source>
        <dbReference type="ARBA" id="ARBA00022806"/>
    </source>
</evidence>
<gene>
    <name evidence="12" type="ORF">OM074_10230</name>
</gene>
<dbReference type="PROSITE" id="PS51194">
    <property type="entry name" value="HELICASE_CTER"/>
    <property type="match status" value="1"/>
</dbReference>
<feature type="domain" description="DEAD-box RNA helicase Q" evidence="11">
    <location>
        <begin position="2"/>
        <end position="30"/>
    </location>
</feature>